<feature type="domain" description="Nudix hydrolase" evidence="10">
    <location>
        <begin position="115"/>
        <end position="244"/>
    </location>
</feature>
<evidence type="ECO:0000256" key="3">
    <source>
        <dbReference type="ARBA" id="ARBA00005279"/>
    </source>
</evidence>
<dbReference type="SUPFAM" id="SSF140586">
    <property type="entry name" value="Dcp2 domain-like"/>
    <property type="match status" value="1"/>
</dbReference>
<accession>A0A4S2N4E1</accession>
<dbReference type="InterPro" id="IPR036189">
    <property type="entry name" value="DCP2_BoxA_sf"/>
</dbReference>
<dbReference type="PROSITE" id="PS51462">
    <property type="entry name" value="NUDIX"/>
    <property type="match status" value="1"/>
</dbReference>
<proteinExistence type="inferred from homology"/>
<comment type="cofactor">
    <cofactor evidence="1">
        <name>Mn(2+)</name>
        <dbReference type="ChEBI" id="CHEBI:29035"/>
    </cofactor>
</comment>
<protein>
    <submittedName>
        <fullName evidence="11">DCP2-domain-containing protein</fullName>
    </submittedName>
</protein>
<keyword evidence="12" id="KW-1185">Reference proteome</keyword>
<dbReference type="InterPro" id="IPR044099">
    <property type="entry name" value="Dcp2_NUDIX"/>
</dbReference>
<evidence type="ECO:0000313" key="12">
    <source>
        <dbReference type="Proteomes" id="UP000298138"/>
    </source>
</evidence>
<sequence length="834" mass="91321">MDSTIAPKIFSGSTVQEVFDDLCHRSDRITETALHRFIVHLPKVELKQVERICFQIEEAHWYYEDFLRDLNPHLPNYNLKVFIETLISHIPPSLTSQFESDNIGNAFASFMAYKQRVPVRGAIMLNLAMDKCVLVKGWKSSATWAFPRGKIDAEEGDLPCAIREVAEETSFDLTGYIKEGDYIEMTLKAQNIRLFVAPGVPEDVEFAPRTRKEISKIQWHDLADLPGYNFKKNGKEQFQQRSGRYYMVAPFMKALRKWIATKGKKWLMEQQNKATAQNQAEFQDAAANLPTVEYETEVEDGPRSPPKDPADGLRALLGIDRAREVVQHGQMTQAEQEDASRRLKDMLLGKQPSAVASSHGVGQIGGGQSGAHINGGHTVTAPVNPNAQSLLSILKGGNPAPQQPPSVPPPQLQENIPIPFAAQMGQFTQFSGQPPPPFGQRQPVQFASQPPPQHLPGYGQGPGFPPFSHPQQQLRDTAMPPLYQPGAGLPQFSHLNEWQNAPITPTTPTNTQTRGSGLPPAPTQHHPPNGARPNHPPMPPQQAPPTPKESFIRMPVTPSKPPDAAQAGALLSILKGTIVPPSASPAPAPASVTTSAPAPPAPTATHISSSPNAPRQLNKQQQDILQMLNPNIQPQQQPQPQPPTSPRRGRQTPPQQSHFPSSTPTSPRRQPPHSPRQHLTPTGPRQLNSRRRENSRPSTAHPHNNYPPPPHRPGSVQPVKPSPLLRNITPTIIDQYGIQKPTTPAPPPINFDRRKSMTGDRQASLLAMFTSKDVSAENSAEAVEGNVGKDTLEIPRFGTPGPMGLGQGKAKAKSPMGKERAGLLAYLEDVAKMG</sequence>
<keyword evidence="7" id="KW-0694">RNA-binding</keyword>
<evidence type="ECO:0000256" key="6">
    <source>
        <dbReference type="ARBA" id="ARBA00022801"/>
    </source>
</evidence>
<comment type="subcellular location">
    <subcellularLocation>
        <location evidence="2">Cytoplasm</location>
    </subcellularLocation>
</comment>
<dbReference type="PANTHER" id="PTHR23114">
    <property type="entry name" value="M7GPPPN-MRNA HYDROLASE"/>
    <property type="match status" value="1"/>
</dbReference>
<feature type="compositionally biased region" description="Low complexity" evidence="9">
    <location>
        <begin position="502"/>
        <end position="513"/>
    </location>
</feature>
<evidence type="ECO:0000256" key="8">
    <source>
        <dbReference type="ARBA" id="ARBA00023211"/>
    </source>
</evidence>
<feature type="region of interest" description="Disordered" evidence="9">
    <location>
        <begin position="774"/>
        <end position="817"/>
    </location>
</feature>
<dbReference type="Gene3D" id="3.90.79.10">
    <property type="entry name" value="Nucleoside Triphosphate Pyrophosphohydrolase"/>
    <property type="match status" value="1"/>
</dbReference>
<dbReference type="STRING" id="341454.A0A4S2N4E1"/>
<dbReference type="Proteomes" id="UP000298138">
    <property type="component" value="Unassembled WGS sequence"/>
</dbReference>
<evidence type="ECO:0000256" key="9">
    <source>
        <dbReference type="SAM" id="MobiDB-lite"/>
    </source>
</evidence>
<feature type="compositionally biased region" description="Pro residues" evidence="9">
    <location>
        <begin position="534"/>
        <end position="547"/>
    </location>
</feature>
<keyword evidence="8" id="KW-0464">Manganese</keyword>
<dbReference type="Pfam" id="PF05026">
    <property type="entry name" value="DCP2"/>
    <property type="match status" value="1"/>
</dbReference>
<evidence type="ECO:0000256" key="2">
    <source>
        <dbReference type="ARBA" id="ARBA00004496"/>
    </source>
</evidence>
<keyword evidence="6" id="KW-0378">Hydrolase</keyword>
<evidence type="ECO:0000256" key="5">
    <source>
        <dbReference type="ARBA" id="ARBA00022723"/>
    </source>
</evidence>
<keyword evidence="5" id="KW-0479">Metal-binding</keyword>
<reference evidence="11 12" key="1">
    <citation type="submission" date="2019-04" db="EMBL/GenBank/DDBJ databases">
        <title>Comparative genomics and transcriptomics to analyze fruiting body development in filamentous ascomycetes.</title>
        <authorList>
            <consortium name="DOE Joint Genome Institute"/>
            <person name="Lutkenhaus R."/>
            <person name="Traeger S."/>
            <person name="Breuer J."/>
            <person name="Kuo A."/>
            <person name="Lipzen A."/>
            <person name="Pangilinan J."/>
            <person name="Dilworth D."/>
            <person name="Sandor L."/>
            <person name="Poggeler S."/>
            <person name="Barry K."/>
            <person name="Grigoriev I.V."/>
            <person name="Nowrousian M."/>
        </authorList>
    </citation>
    <scope>NUCLEOTIDE SEQUENCE [LARGE SCALE GENOMIC DNA]</scope>
    <source>
        <strain evidence="11 12">CBS 389.68</strain>
    </source>
</reference>
<dbReference type="PANTHER" id="PTHR23114:SF17">
    <property type="entry name" value="M7GPPPN-MRNA HYDROLASE"/>
    <property type="match status" value="1"/>
</dbReference>
<dbReference type="FunFam" id="3.90.79.10:FF:000003">
    <property type="entry name" value="M7GpppN-mRNA hydrolase isoform 2"/>
    <property type="match status" value="1"/>
</dbReference>
<evidence type="ECO:0000256" key="7">
    <source>
        <dbReference type="ARBA" id="ARBA00022884"/>
    </source>
</evidence>
<dbReference type="EMBL" id="ML220113">
    <property type="protein sequence ID" value="TGZ84027.1"/>
    <property type="molecule type" value="Genomic_DNA"/>
</dbReference>
<gene>
    <name evidence="11" type="ORF">EX30DRAFT_369332</name>
</gene>
<feature type="compositionally biased region" description="Polar residues" evidence="9">
    <location>
        <begin position="612"/>
        <end position="632"/>
    </location>
</feature>
<evidence type="ECO:0000259" key="10">
    <source>
        <dbReference type="PROSITE" id="PS51462"/>
    </source>
</evidence>
<dbReference type="GO" id="GO:0000290">
    <property type="term" value="P:deadenylation-dependent decapping of nuclear-transcribed mRNA"/>
    <property type="evidence" value="ECO:0007669"/>
    <property type="project" value="InterPro"/>
</dbReference>
<dbReference type="Pfam" id="PF00293">
    <property type="entry name" value="NUDIX"/>
    <property type="match status" value="1"/>
</dbReference>
<dbReference type="SMART" id="SM01125">
    <property type="entry name" value="DCP2"/>
    <property type="match status" value="1"/>
</dbReference>
<name>A0A4S2N4E1_9PEZI</name>
<comment type="similarity">
    <text evidence="3">Belongs to the Nudix hydrolase family. DCP2 subfamily.</text>
</comment>
<dbReference type="SUPFAM" id="SSF55811">
    <property type="entry name" value="Nudix"/>
    <property type="match status" value="1"/>
</dbReference>
<dbReference type="CDD" id="cd03672">
    <property type="entry name" value="NUDIX_Dcp2p_Nudt20"/>
    <property type="match status" value="1"/>
</dbReference>
<dbReference type="GO" id="GO:0140933">
    <property type="term" value="F:5'-(N(7)-methylguanosine 5'-triphospho)-[mRNA] hydrolase activity"/>
    <property type="evidence" value="ECO:0007669"/>
    <property type="project" value="InterPro"/>
</dbReference>
<organism evidence="11 12">
    <name type="scientific">Ascodesmis nigricans</name>
    <dbReference type="NCBI Taxonomy" id="341454"/>
    <lineage>
        <taxon>Eukaryota</taxon>
        <taxon>Fungi</taxon>
        <taxon>Dikarya</taxon>
        <taxon>Ascomycota</taxon>
        <taxon>Pezizomycotina</taxon>
        <taxon>Pezizomycetes</taxon>
        <taxon>Pezizales</taxon>
        <taxon>Ascodesmidaceae</taxon>
        <taxon>Ascodesmis</taxon>
    </lineage>
</organism>
<evidence type="ECO:0000256" key="1">
    <source>
        <dbReference type="ARBA" id="ARBA00001936"/>
    </source>
</evidence>
<dbReference type="GO" id="GO:0003723">
    <property type="term" value="F:RNA binding"/>
    <property type="evidence" value="ECO:0007669"/>
    <property type="project" value="UniProtKB-KW"/>
</dbReference>
<feature type="region of interest" description="Disordered" evidence="9">
    <location>
        <begin position="427"/>
        <end position="723"/>
    </location>
</feature>
<evidence type="ECO:0000313" key="11">
    <source>
        <dbReference type="EMBL" id="TGZ84027.1"/>
    </source>
</evidence>
<dbReference type="InterPro" id="IPR000086">
    <property type="entry name" value="NUDIX_hydrolase_dom"/>
</dbReference>
<dbReference type="InterPro" id="IPR015797">
    <property type="entry name" value="NUDIX_hydrolase-like_dom_sf"/>
</dbReference>
<keyword evidence="4" id="KW-0963">Cytoplasm</keyword>
<feature type="compositionally biased region" description="Low complexity" evidence="9">
    <location>
        <begin position="651"/>
        <end position="668"/>
    </location>
</feature>
<dbReference type="GO" id="GO:0030145">
    <property type="term" value="F:manganese ion binding"/>
    <property type="evidence" value="ECO:0007669"/>
    <property type="project" value="InterPro"/>
</dbReference>
<dbReference type="Gene3D" id="1.10.10.1050">
    <property type="entry name" value="Dcp2, box A domain"/>
    <property type="match status" value="1"/>
</dbReference>
<dbReference type="GO" id="GO:0000932">
    <property type="term" value="C:P-body"/>
    <property type="evidence" value="ECO:0007669"/>
    <property type="project" value="TreeGrafter"/>
</dbReference>
<feature type="compositionally biased region" description="Pro residues" evidence="9">
    <location>
        <begin position="401"/>
        <end position="411"/>
    </location>
</feature>
<dbReference type="AlphaFoldDB" id="A0A4S2N4E1"/>
<dbReference type="GO" id="GO:0000184">
    <property type="term" value="P:nuclear-transcribed mRNA catabolic process, nonsense-mediated decay"/>
    <property type="evidence" value="ECO:0007669"/>
    <property type="project" value="InterPro"/>
</dbReference>
<dbReference type="InterPro" id="IPR007722">
    <property type="entry name" value="DCP2_BoxA"/>
</dbReference>
<dbReference type="InParanoid" id="A0A4S2N4E1"/>
<dbReference type="OrthoDB" id="18996at2759"/>
<evidence type="ECO:0000256" key="4">
    <source>
        <dbReference type="ARBA" id="ARBA00022490"/>
    </source>
</evidence>
<feature type="region of interest" description="Disordered" evidence="9">
    <location>
        <begin position="394"/>
        <end position="414"/>
    </location>
</feature>